<proteinExistence type="predicted"/>
<evidence type="ECO:0000313" key="1">
    <source>
        <dbReference type="EMBL" id="CAI6371113.1"/>
    </source>
</evidence>
<evidence type="ECO:0000313" key="3">
    <source>
        <dbReference type="Proteomes" id="UP001160148"/>
    </source>
</evidence>
<comment type="caution">
    <text evidence="1">The sequence shown here is derived from an EMBL/GenBank/DDBJ whole genome shotgun (WGS) entry which is preliminary data.</text>
</comment>
<sequence>MWNTEHTFIDCDGWWRQRLELEVELGRAITPKRMLEGMIKKRKKWNAVANFITAVLSRKEADERAIQAAERNVVI</sequence>
<dbReference type="EMBL" id="CARXXK010000771">
    <property type="protein sequence ID" value="CAI6371120.1"/>
    <property type="molecule type" value="Genomic_DNA"/>
</dbReference>
<dbReference type="EMBL" id="CARXXK010000771">
    <property type="protein sequence ID" value="CAI6371113.1"/>
    <property type="molecule type" value="Genomic_DNA"/>
</dbReference>
<accession>A0AAV0XSI6</accession>
<dbReference type="AlphaFoldDB" id="A0AAV0XSI6"/>
<reference evidence="1 3" key="1">
    <citation type="submission" date="2023-01" db="EMBL/GenBank/DDBJ databases">
        <authorList>
            <person name="Whitehead M."/>
        </authorList>
    </citation>
    <scope>NUCLEOTIDE SEQUENCE [LARGE SCALE GENOMIC DNA]</scope>
</reference>
<name>A0AAV0XSI6_9HEMI</name>
<gene>
    <name evidence="1" type="ORF">MEUPH1_LOCUS25156</name>
    <name evidence="2" type="ORF">MEUPH1_LOCUS25163</name>
</gene>
<organism evidence="1 3">
    <name type="scientific">Macrosiphum euphorbiae</name>
    <name type="common">potato aphid</name>
    <dbReference type="NCBI Taxonomy" id="13131"/>
    <lineage>
        <taxon>Eukaryota</taxon>
        <taxon>Metazoa</taxon>
        <taxon>Ecdysozoa</taxon>
        <taxon>Arthropoda</taxon>
        <taxon>Hexapoda</taxon>
        <taxon>Insecta</taxon>
        <taxon>Pterygota</taxon>
        <taxon>Neoptera</taxon>
        <taxon>Paraneoptera</taxon>
        <taxon>Hemiptera</taxon>
        <taxon>Sternorrhyncha</taxon>
        <taxon>Aphidomorpha</taxon>
        <taxon>Aphidoidea</taxon>
        <taxon>Aphididae</taxon>
        <taxon>Macrosiphini</taxon>
        <taxon>Macrosiphum</taxon>
    </lineage>
</organism>
<dbReference type="Proteomes" id="UP001160148">
    <property type="component" value="Unassembled WGS sequence"/>
</dbReference>
<keyword evidence="3" id="KW-1185">Reference proteome</keyword>
<protein>
    <submittedName>
        <fullName evidence="1">Uncharacterized protein</fullName>
    </submittedName>
</protein>
<evidence type="ECO:0000313" key="2">
    <source>
        <dbReference type="EMBL" id="CAI6371120.1"/>
    </source>
</evidence>